<name>A0A8H2Y1V2_9AGAM</name>
<organism evidence="2 3">
    <name type="scientific">Rhizoctonia solani</name>
    <dbReference type="NCBI Taxonomy" id="456999"/>
    <lineage>
        <taxon>Eukaryota</taxon>
        <taxon>Fungi</taxon>
        <taxon>Dikarya</taxon>
        <taxon>Basidiomycota</taxon>
        <taxon>Agaricomycotina</taxon>
        <taxon>Agaricomycetes</taxon>
        <taxon>Cantharellales</taxon>
        <taxon>Ceratobasidiaceae</taxon>
        <taxon>Rhizoctonia</taxon>
    </lineage>
</organism>
<accession>A0A8H2Y1V2</accession>
<reference evidence="2" key="1">
    <citation type="submission" date="2021-01" db="EMBL/GenBank/DDBJ databases">
        <authorList>
            <person name="Kaushik A."/>
        </authorList>
    </citation>
    <scope>NUCLEOTIDE SEQUENCE</scope>
    <source>
        <strain evidence="2">AG6-10EEA</strain>
    </source>
</reference>
<evidence type="ECO:0000313" key="2">
    <source>
        <dbReference type="EMBL" id="CAE6438817.1"/>
    </source>
</evidence>
<dbReference type="Proteomes" id="UP000663853">
    <property type="component" value="Unassembled WGS sequence"/>
</dbReference>
<comment type="caution">
    <text evidence="2">The sequence shown here is derived from an EMBL/GenBank/DDBJ whole genome shotgun (WGS) entry which is preliminary data.</text>
</comment>
<evidence type="ECO:0000256" key="1">
    <source>
        <dbReference type="SAM" id="MobiDB-lite"/>
    </source>
</evidence>
<feature type="region of interest" description="Disordered" evidence="1">
    <location>
        <begin position="443"/>
        <end position="472"/>
    </location>
</feature>
<dbReference type="AlphaFoldDB" id="A0A8H2Y1V2"/>
<feature type="compositionally biased region" description="Polar residues" evidence="1">
    <location>
        <begin position="446"/>
        <end position="459"/>
    </location>
</feature>
<gene>
    <name evidence="2" type="ORF">RDB_LOCUS33910</name>
</gene>
<protein>
    <submittedName>
        <fullName evidence="2">Uncharacterized protein</fullName>
    </submittedName>
</protein>
<dbReference type="EMBL" id="CAJMXA010000664">
    <property type="protein sequence ID" value="CAE6438817.1"/>
    <property type="molecule type" value="Genomic_DNA"/>
</dbReference>
<proteinExistence type="predicted"/>
<sequence length="561" mass="63764">MLQVCRQLCEIIKSSLFLQYILTLDKSGYQLPFYPRVDLDYAQMIQVLRDNHDGWRSLNKLSNPSFIDIVSHDVGYRPFVDGVFAYTPRKYPDDTPDEPITTIHFHQLPSINKGTEYRYWNHSLNWNVFDVVIQPEIDLLALLTYNCLPSDKQSYHIHLRTMSTNDPHPLAALHALPLPFLDSSDVTPNQLIMQDGLLSIHGRMIGLHLREGGSALGPLTMIWDWMAGTKVAHLVFPSSTLYFIRFISEEYFIVSRSPEPDESHRYKKLGCLEVYPLPLDRDYMRPFARLMLPESSKRLDFVFLGIDGNIPAPSTRTTRPHSKPSIYASTSENGQLCVMISVEAEGYACGWLCVSTKALLKFLHEANAPNPGPLEHSEPLEISWSTWGGYASWIPHFGSETHAPFILGQRCAALRVDHTIIKGHKVYSKDLYVIDFDQNRSKDNPLSETSGQVVSSEPTFPNRPREAHESPGNVALGDRIAQIMFREAFHSDARYSKINVTLEETEELLREKGLDDADTEDDYDSILSQCLQEVMIDDEHVVLVVSKEYDYAPAGILVYNV</sequence>
<evidence type="ECO:0000313" key="3">
    <source>
        <dbReference type="Proteomes" id="UP000663853"/>
    </source>
</evidence>